<keyword evidence="6 8" id="KW-1133">Transmembrane helix</keyword>
<evidence type="ECO:0000256" key="5">
    <source>
        <dbReference type="ARBA" id="ARBA00022692"/>
    </source>
</evidence>
<dbReference type="PANTHER" id="PTHR21716">
    <property type="entry name" value="TRANSMEMBRANE PROTEIN"/>
    <property type="match status" value="1"/>
</dbReference>
<gene>
    <name evidence="9" type="ORF">GCM10007940_03470</name>
</gene>
<reference evidence="9" key="2">
    <citation type="submission" date="2023-01" db="EMBL/GenBank/DDBJ databases">
        <title>Draft genome sequence of Portibacter lacus strain NBRC 108769.</title>
        <authorList>
            <person name="Sun Q."/>
            <person name="Mori K."/>
        </authorList>
    </citation>
    <scope>NUCLEOTIDE SEQUENCE</scope>
    <source>
        <strain evidence="9">NBRC 108769</strain>
    </source>
</reference>
<keyword evidence="10" id="KW-1185">Reference proteome</keyword>
<accession>A0AA37WDA1</accession>
<evidence type="ECO:0000313" key="10">
    <source>
        <dbReference type="Proteomes" id="UP001156666"/>
    </source>
</evidence>
<keyword evidence="7 8" id="KW-0472">Membrane</keyword>
<feature type="transmembrane region" description="Helical" evidence="8">
    <location>
        <begin position="296"/>
        <end position="329"/>
    </location>
</feature>
<reference evidence="9" key="1">
    <citation type="journal article" date="2014" name="Int. J. Syst. Evol. Microbiol.">
        <title>Complete genome sequence of Corynebacterium casei LMG S-19264T (=DSM 44701T), isolated from a smear-ripened cheese.</title>
        <authorList>
            <consortium name="US DOE Joint Genome Institute (JGI-PGF)"/>
            <person name="Walter F."/>
            <person name="Albersmeier A."/>
            <person name="Kalinowski J."/>
            <person name="Ruckert C."/>
        </authorList>
    </citation>
    <scope>NUCLEOTIDE SEQUENCE</scope>
    <source>
        <strain evidence="9">NBRC 108769</strain>
    </source>
</reference>
<feature type="transmembrane region" description="Helical" evidence="8">
    <location>
        <begin position="33"/>
        <end position="51"/>
    </location>
</feature>
<dbReference type="GO" id="GO:0005886">
    <property type="term" value="C:plasma membrane"/>
    <property type="evidence" value="ECO:0007669"/>
    <property type="project" value="UniProtKB-SubCell"/>
</dbReference>
<dbReference type="EMBL" id="BSOH01000001">
    <property type="protein sequence ID" value="GLR15732.1"/>
    <property type="molecule type" value="Genomic_DNA"/>
</dbReference>
<keyword evidence="3" id="KW-0813">Transport</keyword>
<protein>
    <submittedName>
        <fullName evidence="9">AI-2E family transporter</fullName>
    </submittedName>
</protein>
<evidence type="ECO:0000256" key="1">
    <source>
        <dbReference type="ARBA" id="ARBA00004651"/>
    </source>
</evidence>
<feature type="transmembrane region" description="Helical" evidence="8">
    <location>
        <begin position="227"/>
        <end position="254"/>
    </location>
</feature>
<dbReference type="AlphaFoldDB" id="A0AA37WDA1"/>
<proteinExistence type="inferred from homology"/>
<dbReference type="PANTHER" id="PTHR21716:SF53">
    <property type="entry name" value="PERMEASE PERM-RELATED"/>
    <property type="match status" value="1"/>
</dbReference>
<dbReference type="Proteomes" id="UP001156666">
    <property type="component" value="Unassembled WGS sequence"/>
</dbReference>
<name>A0AA37WDA1_9BACT</name>
<evidence type="ECO:0000256" key="3">
    <source>
        <dbReference type="ARBA" id="ARBA00022448"/>
    </source>
</evidence>
<feature type="transmembrane region" description="Helical" evidence="8">
    <location>
        <begin position="58"/>
        <end position="79"/>
    </location>
</feature>
<dbReference type="RefSeq" id="WP_235292629.1">
    <property type="nucleotide sequence ID" value="NZ_BSOH01000001.1"/>
</dbReference>
<evidence type="ECO:0000313" key="9">
    <source>
        <dbReference type="EMBL" id="GLR15732.1"/>
    </source>
</evidence>
<dbReference type="InterPro" id="IPR002549">
    <property type="entry name" value="AI-2E-like"/>
</dbReference>
<comment type="subcellular location">
    <subcellularLocation>
        <location evidence="1">Cell membrane</location>
        <topology evidence="1">Multi-pass membrane protein</topology>
    </subcellularLocation>
</comment>
<comment type="caution">
    <text evidence="9">The sequence shown here is derived from an EMBL/GenBank/DDBJ whole genome shotgun (WGS) entry which is preliminary data.</text>
</comment>
<feature type="transmembrane region" description="Helical" evidence="8">
    <location>
        <begin position="9"/>
        <end position="27"/>
    </location>
</feature>
<dbReference type="Pfam" id="PF01594">
    <property type="entry name" value="AI-2E_transport"/>
    <property type="match status" value="1"/>
</dbReference>
<evidence type="ECO:0000256" key="4">
    <source>
        <dbReference type="ARBA" id="ARBA00022475"/>
    </source>
</evidence>
<organism evidence="9 10">
    <name type="scientific">Portibacter lacus</name>
    <dbReference type="NCBI Taxonomy" id="1099794"/>
    <lineage>
        <taxon>Bacteria</taxon>
        <taxon>Pseudomonadati</taxon>
        <taxon>Bacteroidota</taxon>
        <taxon>Saprospiria</taxon>
        <taxon>Saprospirales</taxon>
        <taxon>Haliscomenobacteraceae</taxon>
        <taxon>Portibacter</taxon>
    </lineage>
</organism>
<evidence type="ECO:0000256" key="7">
    <source>
        <dbReference type="ARBA" id="ARBA00023136"/>
    </source>
</evidence>
<feature type="transmembrane region" description="Helical" evidence="8">
    <location>
        <begin position="199"/>
        <end position="221"/>
    </location>
</feature>
<keyword evidence="5 8" id="KW-0812">Transmembrane</keyword>
<sequence>MKNTTIQNLAYITIIIIGFGWLLYVGSGIVLPILFSCLFAIFLIPITKWFTKKIKLRWLAILLGFLCVILPVVLLFTIFSLQLVEMLDNIPSIAEKVTEGVDKVIEKIQNLNPFNQFDAQEMISNNIDNMSDGQLNTIGSGIVSSSEILLSTALTFLYTFLILFYKKSIKNFIIYQFSRYNRDDIKDTLLAIKETVQGYVTGLGIVVLILSTLNTLGLWLIGIEYPLFWGALAGVLAIVPYVGTFLGGLLPFLYSLSTSDSTWQPIAVIVYYAVIQQVEGNFITPKVVGNKVNINPLVAILSLIFFGSFWGIGGVILALPLISVIRIILEQFEETKAISMIMSADIKDIANKFTELPIKKRAT</sequence>
<feature type="transmembrane region" description="Helical" evidence="8">
    <location>
        <begin position="148"/>
        <end position="165"/>
    </location>
</feature>
<keyword evidence="4" id="KW-1003">Cell membrane</keyword>
<evidence type="ECO:0000256" key="6">
    <source>
        <dbReference type="ARBA" id="ARBA00022989"/>
    </source>
</evidence>
<evidence type="ECO:0000256" key="8">
    <source>
        <dbReference type="SAM" id="Phobius"/>
    </source>
</evidence>
<comment type="similarity">
    <text evidence="2">Belongs to the autoinducer-2 exporter (AI-2E) (TC 2.A.86) family.</text>
</comment>
<evidence type="ECO:0000256" key="2">
    <source>
        <dbReference type="ARBA" id="ARBA00009773"/>
    </source>
</evidence>